<organism evidence="8 9">
    <name type="scientific">Brevibacterium casei</name>
    <dbReference type="NCBI Taxonomy" id="33889"/>
    <lineage>
        <taxon>Bacteria</taxon>
        <taxon>Bacillati</taxon>
        <taxon>Actinomycetota</taxon>
        <taxon>Actinomycetes</taxon>
        <taxon>Micrococcales</taxon>
        <taxon>Brevibacteriaceae</taxon>
        <taxon>Brevibacterium</taxon>
    </lineage>
</organism>
<dbReference type="SUPFAM" id="SSF56349">
    <property type="entry name" value="DNA breaking-rejoining enzymes"/>
    <property type="match status" value="1"/>
</dbReference>
<dbReference type="InterPro" id="IPR050808">
    <property type="entry name" value="Phage_Integrase"/>
</dbReference>
<accession>A0A449D7T2</accession>
<feature type="domain" description="Tyr recombinase" evidence="6">
    <location>
        <begin position="161"/>
        <end position="344"/>
    </location>
</feature>
<dbReference type="GO" id="GO:0003677">
    <property type="term" value="F:DNA binding"/>
    <property type="evidence" value="ECO:0007669"/>
    <property type="project" value="UniProtKB-UniRule"/>
</dbReference>
<evidence type="ECO:0000256" key="3">
    <source>
        <dbReference type="ARBA" id="ARBA00023125"/>
    </source>
</evidence>
<dbReference type="InterPro" id="IPR011010">
    <property type="entry name" value="DNA_brk_join_enz"/>
</dbReference>
<evidence type="ECO:0000256" key="4">
    <source>
        <dbReference type="ARBA" id="ARBA00023172"/>
    </source>
</evidence>
<dbReference type="PROSITE" id="PS51900">
    <property type="entry name" value="CB"/>
    <property type="match status" value="1"/>
</dbReference>
<reference evidence="8 9" key="1">
    <citation type="submission" date="2019-02" db="EMBL/GenBank/DDBJ databases">
        <authorList>
            <consortium name="Pathogen Informatics"/>
        </authorList>
    </citation>
    <scope>NUCLEOTIDE SEQUENCE [LARGE SCALE GENOMIC DNA]</scope>
    <source>
        <strain evidence="8 9">3012STDY7078520</strain>
    </source>
</reference>
<evidence type="ECO:0000256" key="5">
    <source>
        <dbReference type="PROSITE-ProRule" id="PRU01248"/>
    </source>
</evidence>
<protein>
    <submittedName>
        <fullName evidence="8">Integrase</fullName>
    </submittedName>
</protein>
<dbReference type="PROSITE" id="PS51898">
    <property type="entry name" value="TYR_RECOMBINASE"/>
    <property type="match status" value="1"/>
</dbReference>
<dbReference type="InterPro" id="IPR044068">
    <property type="entry name" value="CB"/>
</dbReference>
<dbReference type="AlphaFoldDB" id="A0A449D7T2"/>
<dbReference type="PANTHER" id="PTHR30629">
    <property type="entry name" value="PROPHAGE INTEGRASE"/>
    <property type="match status" value="1"/>
</dbReference>
<keyword evidence="3 5" id="KW-0238">DNA-binding</keyword>
<proteinExistence type="inferred from homology"/>
<sequence length="356" mass="39679">MATIEPYETKGGKRFRVRYRRPDGRSTDKSGFRTKRDATLWMNNLEVAKSEGNYINPAAGKATIRDLGQAWLERQADWKPSYRYSMESTWHTHILPRWGDYQVSKITRADVQHWVADLDRSRSVASRCVTILSSILDDAVADRLIHSNRATNIALPKSEQKPRVYLDHQQVDDFSEAAGEKGLIIRVLAYTGLRWGELAGLHGPDLDTVGRRLSVNRNAVQVGSRIIVGTPKSHELRTVPIPGFLVPELKPLRSSGIVFPAKDGTYARAPRASATKRSWFRTAMLEAEIPELTPHDLRHTAASLAVQSGAHVKAVQRMLGHKSAAMTLDIYSDLFDSDLDAVSEAMDAARAAMLAK</sequence>
<evidence type="ECO:0000313" key="9">
    <source>
        <dbReference type="Proteomes" id="UP000386281"/>
    </source>
</evidence>
<dbReference type="InterPro" id="IPR010998">
    <property type="entry name" value="Integrase_recombinase_N"/>
</dbReference>
<gene>
    <name evidence="8" type="primary">Int-Tn</name>
    <name evidence="8" type="ORF">NCTC12391_01753</name>
</gene>
<dbReference type="InterPro" id="IPR013762">
    <property type="entry name" value="Integrase-like_cat_sf"/>
</dbReference>
<dbReference type="GO" id="GO:0006310">
    <property type="term" value="P:DNA recombination"/>
    <property type="evidence" value="ECO:0007669"/>
    <property type="project" value="UniProtKB-KW"/>
</dbReference>
<evidence type="ECO:0000256" key="2">
    <source>
        <dbReference type="ARBA" id="ARBA00022908"/>
    </source>
</evidence>
<evidence type="ECO:0000259" key="6">
    <source>
        <dbReference type="PROSITE" id="PS51898"/>
    </source>
</evidence>
<dbReference type="Gene3D" id="1.10.443.10">
    <property type="entry name" value="Intergrase catalytic core"/>
    <property type="match status" value="1"/>
</dbReference>
<comment type="similarity">
    <text evidence="1">Belongs to the 'phage' integrase family.</text>
</comment>
<keyword evidence="4" id="KW-0233">DNA recombination</keyword>
<dbReference type="EMBL" id="CAACXN010000015">
    <property type="protein sequence ID" value="VEW13508.1"/>
    <property type="molecule type" value="Genomic_DNA"/>
</dbReference>
<evidence type="ECO:0000313" key="8">
    <source>
        <dbReference type="EMBL" id="VEW13508.1"/>
    </source>
</evidence>
<dbReference type="Proteomes" id="UP000386281">
    <property type="component" value="Unassembled WGS sequence"/>
</dbReference>
<dbReference type="GO" id="GO:0015074">
    <property type="term" value="P:DNA integration"/>
    <property type="evidence" value="ECO:0007669"/>
    <property type="project" value="UniProtKB-KW"/>
</dbReference>
<dbReference type="RefSeq" id="WP_190246852.1">
    <property type="nucleotide sequence ID" value="NZ_CAACXN010000015.1"/>
</dbReference>
<dbReference type="CDD" id="cd01189">
    <property type="entry name" value="INT_ICEBs1_C_like"/>
    <property type="match status" value="1"/>
</dbReference>
<evidence type="ECO:0000259" key="7">
    <source>
        <dbReference type="PROSITE" id="PS51900"/>
    </source>
</evidence>
<feature type="domain" description="Core-binding (CB)" evidence="7">
    <location>
        <begin position="62"/>
        <end position="140"/>
    </location>
</feature>
<dbReference type="InterPro" id="IPR002104">
    <property type="entry name" value="Integrase_catalytic"/>
</dbReference>
<dbReference type="Pfam" id="PF00589">
    <property type="entry name" value="Phage_integrase"/>
    <property type="match status" value="1"/>
</dbReference>
<dbReference type="PANTHER" id="PTHR30629:SF2">
    <property type="entry name" value="PROPHAGE INTEGRASE INTS-RELATED"/>
    <property type="match status" value="1"/>
</dbReference>
<evidence type="ECO:0000256" key="1">
    <source>
        <dbReference type="ARBA" id="ARBA00008857"/>
    </source>
</evidence>
<dbReference type="InterPro" id="IPR004107">
    <property type="entry name" value="Integrase_SAM-like_N"/>
</dbReference>
<dbReference type="Gene3D" id="1.10.150.130">
    <property type="match status" value="1"/>
</dbReference>
<keyword evidence="2" id="KW-0229">DNA integration</keyword>
<dbReference type="Pfam" id="PF14659">
    <property type="entry name" value="Phage_int_SAM_3"/>
    <property type="match status" value="1"/>
</dbReference>
<name>A0A449D7T2_9MICO</name>